<comment type="function">
    <text evidence="13 15">Catalyzes the condensation of pantoate with beta-alanine in an ATP-dependent reaction via a pantoyl-adenylate intermediate.</text>
</comment>
<feature type="binding site" evidence="15">
    <location>
        <position position="73"/>
    </location>
    <ligand>
        <name>beta-alanine</name>
        <dbReference type="ChEBI" id="CHEBI:57966"/>
    </ligand>
</feature>
<keyword evidence="9 15" id="KW-0547">Nucleotide-binding</keyword>
<dbReference type="InterPro" id="IPR003721">
    <property type="entry name" value="Pantoate_ligase"/>
</dbReference>
<feature type="binding site" evidence="15">
    <location>
        <begin position="196"/>
        <end position="199"/>
    </location>
    <ligand>
        <name>ATP</name>
        <dbReference type="ChEBI" id="CHEBI:30616"/>
    </ligand>
</feature>
<keyword evidence="10 15" id="KW-0067">ATP-binding</keyword>
<dbReference type="Gene3D" id="3.40.50.620">
    <property type="entry name" value="HUPs"/>
    <property type="match status" value="1"/>
</dbReference>
<dbReference type="GO" id="GO:0005524">
    <property type="term" value="F:ATP binding"/>
    <property type="evidence" value="ECO:0007669"/>
    <property type="project" value="UniProtKB-KW"/>
</dbReference>
<comment type="pathway">
    <text evidence="2 15">Cofactor biosynthesis; (R)-pantothenate biosynthesis; (R)-pantothenate from (R)-pantoate and beta-alanine: step 1/1.</text>
</comment>
<dbReference type="NCBIfam" id="TIGR00018">
    <property type="entry name" value="panC"/>
    <property type="match status" value="1"/>
</dbReference>
<keyword evidence="6 15" id="KW-0963">Cytoplasm</keyword>
<dbReference type="SUPFAM" id="SSF52374">
    <property type="entry name" value="Nucleotidylyl transferase"/>
    <property type="match status" value="1"/>
</dbReference>
<keyword evidence="7 15" id="KW-0436">Ligase</keyword>
<evidence type="ECO:0000256" key="6">
    <source>
        <dbReference type="ARBA" id="ARBA00022490"/>
    </source>
</evidence>
<evidence type="ECO:0000256" key="15">
    <source>
        <dbReference type="HAMAP-Rule" id="MF_00158"/>
    </source>
</evidence>
<dbReference type="InterPro" id="IPR042176">
    <property type="entry name" value="Pantoate_ligase_C"/>
</dbReference>
<dbReference type="Proteomes" id="UP000551501">
    <property type="component" value="Unassembled WGS sequence"/>
</dbReference>
<evidence type="ECO:0000256" key="4">
    <source>
        <dbReference type="ARBA" id="ARBA00012219"/>
    </source>
</evidence>
<dbReference type="PANTHER" id="PTHR21299:SF1">
    <property type="entry name" value="PANTOATE--BETA-ALANINE LIGASE"/>
    <property type="match status" value="1"/>
</dbReference>
<feature type="binding site" evidence="15">
    <location>
        <position position="165"/>
    </location>
    <ligand>
        <name>(R)-pantoate</name>
        <dbReference type="ChEBI" id="CHEBI:15980"/>
    </ligand>
</feature>
<comment type="miscellaneous">
    <text evidence="15">The reaction proceeds by a bi uni uni bi ping pong mechanism.</text>
</comment>
<dbReference type="InterPro" id="IPR014729">
    <property type="entry name" value="Rossmann-like_a/b/a_fold"/>
</dbReference>
<protein>
    <recommendedName>
        <fullName evidence="5 15">Pantothenate synthetase</fullName>
        <shortName evidence="15">PS</shortName>
        <ecNumber evidence="4 15">6.3.2.1</ecNumber>
    </recommendedName>
    <alternativeName>
        <fullName evidence="14 15">Pantoate--beta-alanine ligase</fullName>
    </alternativeName>
    <alternativeName>
        <fullName evidence="11 15">Pantoate-activating enzyme</fullName>
    </alternativeName>
</protein>
<evidence type="ECO:0000256" key="10">
    <source>
        <dbReference type="ARBA" id="ARBA00022840"/>
    </source>
</evidence>
<feature type="active site" description="Proton donor" evidence="15">
    <location>
        <position position="48"/>
    </location>
</feature>
<feature type="binding site" evidence="15">
    <location>
        <position position="73"/>
    </location>
    <ligand>
        <name>(R)-pantoate</name>
        <dbReference type="ChEBI" id="CHEBI:15980"/>
    </ligand>
</feature>
<feature type="binding site" evidence="15">
    <location>
        <position position="188"/>
    </location>
    <ligand>
        <name>ATP</name>
        <dbReference type="ChEBI" id="CHEBI:30616"/>
    </ligand>
</feature>
<dbReference type="EMBL" id="JACIFP010000001">
    <property type="protein sequence ID" value="MBB4134459.1"/>
    <property type="molecule type" value="Genomic_DNA"/>
</dbReference>
<gene>
    <name evidence="15" type="primary">panC</name>
    <name evidence="16" type="ORF">BKA16_001011</name>
</gene>
<evidence type="ECO:0000256" key="1">
    <source>
        <dbReference type="ARBA" id="ARBA00004496"/>
    </source>
</evidence>
<comment type="catalytic activity">
    <reaction evidence="12 15">
        <text>(R)-pantoate + beta-alanine + ATP = (R)-pantothenate + AMP + diphosphate + H(+)</text>
        <dbReference type="Rhea" id="RHEA:10912"/>
        <dbReference type="ChEBI" id="CHEBI:15378"/>
        <dbReference type="ChEBI" id="CHEBI:15980"/>
        <dbReference type="ChEBI" id="CHEBI:29032"/>
        <dbReference type="ChEBI" id="CHEBI:30616"/>
        <dbReference type="ChEBI" id="CHEBI:33019"/>
        <dbReference type="ChEBI" id="CHEBI:57966"/>
        <dbReference type="ChEBI" id="CHEBI:456215"/>
        <dbReference type="EC" id="6.3.2.1"/>
    </reaction>
</comment>
<keyword evidence="8 15" id="KW-0566">Pantothenate biosynthesis</keyword>
<dbReference type="GO" id="GO:0004592">
    <property type="term" value="F:pantoate-beta-alanine ligase activity"/>
    <property type="evidence" value="ECO:0007669"/>
    <property type="project" value="UniProtKB-UniRule"/>
</dbReference>
<feature type="binding site" evidence="15">
    <location>
        <begin position="159"/>
        <end position="162"/>
    </location>
    <ligand>
        <name>ATP</name>
        <dbReference type="ChEBI" id="CHEBI:30616"/>
    </ligand>
</feature>
<evidence type="ECO:0000256" key="8">
    <source>
        <dbReference type="ARBA" id="ARBA00022655"/>
    </source>
</evidence>
<evidence type="ECO:0000313" key="16">
    <source>
        <dbReference type="EMBL" id="MBB4134459.1"/>
    </source>
</evidence>
<dbReference type="FunFam" id="3.40.50.620:FF:000114">
    <property type="entry name" value="Pantothenate synthetase"/>
    <property type="match status" value="1"/>
</dbReference>
<comment type="similarity">
    <text evidence="3 15">Belongs to the pantothenate synthetase family.</text>
</comment>
<evidence type="ECO:0000256" key="2">
    <source>
        <dbReference type="ARBA" id="ARBA00004990"/>
    </source>
</evidence>
<evidence type="ECO:0000256" key="5">
    <source>
        <dbReference type="ARBA" id="ARBA00014155"/>
    </source>
</evidence>
<dbReference type="AlphaFoldDB" id="A0A840EZL6"/>
<evidence type="ECO:0000313" key="17">
    <source>
        <dbReference type="Proteomes" id="UP000551501"/>
    </source>
</evidence>
<dbReference type="PANTHER" id="PTHR21299">
    <property type="entry name" value="CYTIDYLATE KINASE/PANTOATE-BETA-ALANINE LIGASE"/>
    <property type="match status" value="1"/>
</dbReference>
<dbReference type="Pfam" id="PF02569">
    <property type="entry name" value="Pantoate_ligase"/>
    <property type="match status" value="1"/>
</dbReference>
<evidence type="ECO:0000256" key="7">
    <source>
        <dbReference type="ARBA" id="ARBA00022598"/>
    </source>
</evidence>
<dbReference type="CDD" id="cd00560">
    <property type="entry name" value="PanC"/>
    <property type="match status" value="1"/>
</dbReference>
<dbReference type="GO" id="GO:0005829">
    <property type="term" value="C:cytosol"/>
    <property type="evidence" value="ECO:0007669"/>
    <property type="project" value="TreeGrafter"/>
</dbReference>
<dbReference type="UniPathway" id="UPA00028">
    <property type="reaction ID" value="UER00005"/>
</dbReference>
<evidence type="ECO:0000256" key="12">
    <source>
        <dbReference type="ARBA" id="ARBA00048258"/>
    </source>
</evidence>
<sequence length="298" mass="31576">MTDAPLFTPGELTVHRDPAELHRVSKALRGAGKRVALVPTMGALHDGHLQLVRTAQRSGNTVVIVSIFVNPLQFGAGEDLDAYPRTFDDDLAKLTAAGVELVFAPTVSHMYPNGPRTTVNPGPAGDILDGAARPGHFAGMLTVVGKLLNIAAPNTAYFGEKDYQQLVLINQMVNDFDMDVEIVGVPTVREADGLALSSRNRYLSDDEREIATTLSAALLAGTHAAEGGREAIVAAARAVLDTQPQIEVDYLELRGRGLEDPPEIGDGRLLVAARLGSARLIDNVGVAIGTGFIGREEG</sequence>
<proteinExistence type="inferred from homology"/>
<dbReference type="RefSeq" id="WP_183369623.1">
    <property type="nucleotide sequence ID" value="NZ_BAABHL010000128.1"/>
</dbReference>
<reference evidence="16 17" key="1">
    <citation type="submission" date="2020-08" db="EMBL/GenBank/DDBJ databases">
        <title>Sequencing the genomes of 1000 actinobacteria strains.</title>
        <authorList>
            <person name="Klenk H.-P."/>
        </authorList>
    </citation>
    <scope>NUCLEOTIDE SEQUENCE [LARGE SCALE GENOMIC DNA]</scope>
    <source>
        <strain evidence="16 17">DSM 45298</strain>
    </source>
</reference>
<dbReference type="Gene3D" id="3.30.1300.10">
    <property type="entry name" value="Pantoate-beta-alanine ligase, C-terminal domain"/>
    <property type="match status" value="1"/>
</dbReference>
<dbReference type="GO" id="GO:0015940">
    <property type="term" value="P:pantothenate biosynthetic process"/>
    <property type="evidence" value="ECO:0007669"/>
    <property type="project" value="UniProtKB-UniRule"/>
</dbReference>
<organism evidence="16 17">
    <name type="scientific">Gordonia humi</name>
    <dbReference type="NCBI Taxonomy" id="686429"/>
    <lineage>
        <taxon>Bacteria</taxon>
        <taxon>Bacillati</taxon>
        <taxon>Actinomycetota</taxon>
        <taxon>Actinomycetes</taxon>
        <taxon>Mycobacteriales</taxon>
        <taxon>Gordoniaceae</taxon>
        <taxon>Gordonia</taxon>
    </lineage>
</organism>
<evidence type="ECO:0000256" key="3">
    <source>
        <dbReference type="ARBA" id="ARBA00009256"/>
    </source>
</evidence>
<accession>A0A840EZL6</accession>
<comment type="subunit">
    <text evidence="15">Homodimer.</text>
</comment>
<evidence type="ECO:0000256" key="11">
    <source>
        <dbReference type="ARBA" id="ARBA00032806"/>
    </source>
</evidence>
<evidence type="ECO:0000256" key="14">
    <source>
        <dbReference type="ARBA" id="ARBA00077433"/>
    </source>
</evidence>
<evidence type="ECO:0000256" key="9">
    <source>
        <dbReference type="ARBA" id="ARBA00022741"/>
    </source>
</evidence>
<keyword evidence="17" id="KW-1185">Reference proteome</keyword>
<comment type="caution">
    <text evidence="16">The sequence shown here is derived from an EMBL/GenBank/DDBJ whole genome shotgun (WGS) entry which is preliminary data.</text>
</comment>
<name>A0A840EZL6_9ACTN</name>
<dbReference type="EC" id="6.3.2.1" evidence="4 15"/>
<evidence type="ECO:0000256" key="13">
    <source>
        <dbReference type="ARBA" id="ARBA00055042"/>
    </source>
</evidence>
<feature type="binding site" evidence="15">
    <location>
        <begin position="41"/>
        <end position="48"/>
    </location>
    <ligand>
        <name>ATP</name>
        <dbReference type="ChEBI" id="CHEBI:30616"/>
    </ligand>
</feature>
<comment type="subcellular location">
    <subcellularLocation>
        <location evidence="1 15">Cytoplasm</location>
    </subcellularLocation>
</comment>
<dbReference type="HAMAP" id="MF_00158">
    <property type="entry name" value="PanC"/>
    <property type="match status" value="1"/>
</dbReference>